<proteinExistence type="predicted"/>
<dbReference type="Pfam" id="PF00076">
    <property type="entry name" value="RRM_1"/>
    <property type="match status" value="1"/>
</dbReference>
<dbReference type="CDD" id="cd00590">
    <property type="entry name" value="RRM_SF"/>
    <property type="match status" value="1"/>
</dbReference>
<name>H6RII6_9BACT</name>
<feature type="compositionally biased region" description="Basic and acidic residues" evidence="2">
    <location>
        <begin position="77"/>
        <end position="92"/>
    </location>
</feature>
<dbReference type="PANTHER" id="PTHR48025">
    <property type="entry name" value="OS02G0815200 PROTEIN"/>
    <property type="match status" value="1"/>
</dbReference>
<feature type="region of interest" description="Disordered" evidence="2">
    <location>
        <begin position="70"/>
        <end position="102"/>
    </location>
</feature>
<dbReference type="EMBL" id="FO117621">
    <property type="protein sequence ID" value="CCG00961.1"/>
    <property type="molecule type" value="Genomic_DNA"/>
</dbReference>
<dbReference type="SUPFAM" id="SSF54928">
    <property type="entry name" value="RNA-binding domain, RBD"/>
    <property type="match status" value="1"/>
</dbReference>
<dbReference type="InterPro" id="IPR000504">
    <property type="entry name" value="RRM_dom"/>
</dbReference>
<evidence type="ECO:0000313" key="4">
    <source>
        <dbReference type="EMBL" id="CCG00961.1"/>
    </source>
</evidence>
<dbReference type="PROSITE" id="PS50102">
    <property type="entry name" value="RRM"/>
    <property type="match status" value="1"/>
</dbReference>
<dbReference type="SMART" id="SM00360">
    <property type="entry name" value="RRM"/>
    <property type="match status" value="1"/>
</dbReference>
<gene>
    <name evidence="4" type="ORF">S3_BF_A10_0028</name>
</gene>
<dbReference type="Gene3D" id="3.30.70.330">
    <property type="match status" value="1"/>
</dbReference>
<sequence>MNLFVSNIDYKITEEELQALFEQYGEVKSVTILKDMDDQKPKGYGFVLMSSNYEGQKAILSLNNKKINDRSLSVQEARPKPGEEPEKKERTLRPRRKRMSED</sequence>
<feature type="compositionally biased region" description="Basic residues" evidence="2">
    <location>
        <begin position="93"/>
        <end position="102"/>
    </location>
</feature>
<organism evidence="4">
    <name type="scientific">uncultured Flavobacteriia bacterium</name>
    <dbReference type="NCBI Taxonomy" id="212695"/>
    <lineage>
        <taxon>Bacteria</taxon>
        <taxon>Pseudomonadati</taxon>
        <taxon>Bacteroidota</taxon>
        <taxon>Flavobacteriia</taxon>
        <taxon>environmental samples</taxon>
    </lineage>
</organism>
<reference evidence="4" key="1">
    <citation type="journal article" date="2012" name="Environ. Microbiol.">
        <title>Genomic content of uncultured Bacteroidetes from contrasting oceanic provinces in the North Atlantic Ocean.</title>
        <authorList>
            <person name="Gomez-Pereira P.R."/>
            <person name="Schuler M."/>
            <person name="Fuchs B.M."/>
            <person name="Bennke C."/>
            <person name="Teeling H."/>
            <person name="Waldmann J."/>
            <person name="Richter M."/>
            <person name="Barbe V."/>
            <person name="Bataille E."/>
            <person name="Glockner F.O."/>
            <person name="Amann R."/>
        </authorList>
    </citation>
    <scope>NUCLEOTIDE SEQUENCE</scope>
</reference>
<dbReference type="InterPro" id="IPR050502">
    <property type="entry name" value="Euk_RNA-bind_prot"/>
</dbReference>
<dbReference type="GO" id="GO:0003729">
    <property type="term" value="F:mRNA binding"/>
    <property type="evidence" value="ECO:0007669"/>
    <property type="project" value="TreeGrafter"/>
</dbReference>
<dbReference type="InterPro" id="IPR035979">
    <property type="entry name" value="RBD_domain_sf"/>
</dbReference>
<dbReference type="PANTHER" id="PTHR48025:SF1">
    <property type="entry name" value="RRM DOMAIN-CONTAINING PROTEIN"/>
    <property type="match status" value="1"/>
</dbReference>
<feature type="domain" description="RRM" evidence="3">
    <location>
        <begin position="1"/>
        <end position="79"/>
    </location>
</feature>
<reference evidence="4" key="2">
    <citation type="submission" date="2012-02" db="EMBL/GenBank/DDBJ databases">
        <authorList>
            <person name="Genoscope - CEA"/>
        </authorList>
    </citation>
    <scope>NUCLEOTIDE SEQUENCE</scope>
</reference>
<evidence type="ECO:0000256" key="1">
    <source>
        <dbReference type="ARBA" id="ARBA00022884"/>
    </source>
</evidence>
<protein>
    <submittedName>
        <fullName evidence="4">Protein containing RNA recognition motif domain</fullName>
    </submittedName>
</protein>
<keyword evidence="1" id="KW-0694">RNA-binding</keyword>
<dbReference type="AlphaFoldDB" id="H6RII6"/>
<evidence type="ECO:0000259" key="3">
    <source>
        <dbReference type="PROSITE" id="PS50102"/>
    </source>
</evidence>
<accession>H6RII6</accession>
<dbReference type="InterPro" id="IPR012677">
    <property type="entry name" value="Nucleotide-bd_a/b_plait_sf"/>
</dbReference>
<evidence type="ECO:0000256" key="2">
    <source>
        <dbReference type="SAM" id="MobiDB-lite"/>
    </source>
</evidence>